<organism evidence="2 3">
    <name type="scientific">Puniceicoccus vermicola</name>
    <dbReference type="NCBI Taxonomy" id="388746"/>
    <lineage>
        <taxon>Bacteria</taxon>
        <taxon>Pseudomonadati</taxon>
        <taxon>Verrucomicrobiota</taxon>
        <taxon>Opitutia</taxon>
        <taxon>Puniceicoccales</taxon>
        <taxon>Puniceicoccaceae</taxon>
        <taxon>Puniceicoccus</taxon>
    </lineage>
</organism>
<evidence type="ECO:0000259" key="1">
    <source>
        <dbReference type="Pfam" id="PF00149"/>
    </source>
</evidence>
<dbReference type="InterPro" id="IPR004843">
    <property type="entry name" value="Calcineurin-like_PHP"/>
</dbReference>
<gene>
    <name evidence="2" type="ORF">H5P30_05725</name>
</gene>
<feature type="domain" description="Calcineurin-like phosphoesterase" evidence="1">
    <location>
        <begin position="15"/>
        <end position="158"/>
    </location>
</feature>
<reference evidence="2 3" key="1">
    <citation type="submission" date="2020-07" db="EMBL/GenBank/DDBJ databases">
        <authorList>
            <person name="Feng X."/>
        </authorList>
    </citation>
    <scope>NUCLEOTIDE SEQUENCE [LARGE SCALE GENOMIC DNA]</scope>
    <source>
        <strain evidence="2 3">JCM14086</strain>
    </source>
</reference>
<dbReference type="SUPFAM" id="SSF56300">
    <property type="entry name" value="Metallo-dependent phosphatases"/>
    <property type="match status" value="1"/>
</dbReference>
<dbReference type="Gene3D" id="3.60.21.10">
    <property type="match status" value="1"/>
</dbReference>
<dbReference type="EMBL" id="JACHVA010000052">
    <property type="protein sequence ID" value="MBC2601270.1"/>
    <property type="molecule type" value="Genomic_DNA"/>
</dbReference>
<proteinExistence type="predicted"/>
<dbReference type="Pfam" id="PF00149">
    <property type="entry name" value="Metallophos"/>
    <property type="match status" value="1"/>
</dbReference>
<protein>
    <submittedName>
        <fullName evidence="2">Metallophosphoesterase</fullName>
    </submittedName>
</protein>
<dbReference type="AlphaFoldDB" id="A0A7X1AWG6"/>
<keyword evidence="3" id="KW-1185">Reference proteome</keyword>
<dbReference type="Proteomes" id="UP000525652">
    <property type="component" value="Unassembled WGS sequence"/>
</dbReference>
<dbReference type="GO" id="GO:0016787">
    <property type="term" value="F:hydrolase activity"/>
    <property type="evidence" value="ECO:0007669"/>
    <property type="project" value="InterPro"/>
</dbReference>
<name>A0A7X1AWG6_9BACT</name>
<evidence type="ECO:0000313" key="3">
    <source>
        <dbReference type="Proteomes" id="UP000525652"/>
    </source>
</evidence>
<evidence type="ECO:0000313" key="2">
    <source>
        <dbReference type="EMBL" id="MBC2601270.1"/>
    </source>
</evidence>
<dbReference type="RefSeq" id="WP_185691991.1">
    <property type="nucleotide sequence ID" value="NZ_JACHVA010000052.1"/>
</dbReference>
<comment type="caution">
    <text evidence="2">The sequence shown here is derived from an EMBL/GenBank/DDBJ whole genome shotgun (WGS) entry which is preliminary data.</text>
</comment>
<sequence length="259" mass="29286">MTLEEQTTPHLNVGRCLIIPDIHQDIPWLQKIIQQAGDWDHCIFLGDYFDTRERPEDVASVEETAQFIRDFASTQTGKVTFLWGNHDIPYLEAHRNWNGNERKALPRTNAGVPVSGIAVNKIFEILPPELVRTFRLFHVINGYLLSHAGVAERFWPQSNQTSDSLSILEKECESVLRQFHKQYSPLLAPGIARGGEEPVGGLTWQCWTEFADSLPLPQIVGHTRSQRGARQNGRSWCLDGGQTCYGILEGQDLKIQQAV</sequence>
<dbReference type="InterPro" id="IPR029052">
    <property type="entry name" value="Metallo-depent_PP-like"/>
</dbReference>
<accession>A0A7X1AWG6</accession>